<name>A0A6M6JJ04_9PSEU</name>
<reference evidence="4 5" key="1">
    <citation type="submission" date="2020-05" db="EMBL/GenBank/DDBJ databases">
        <authorList>
            <person name="Mo P."/>
        </authorList>
    </citation>
    <scope>NUCLEOTIDE SEQUENCE [LARGE SCALE GENOMIC DNA]</scope>
    <source>
        <strain evidence="4 5">Gen01</strain>
    </source>
</reference>
<dbReference type="Proteomes" id="UP000505377">
    <property type="component" value="Chromosome"/>
</dbReference>
<organism evidence="4 5">
    <name type="scientific">Pseudonocardia broussonetiae</name>
    <dbReference type="NCBI Taxonomy" id="2736640"/>
    <lineage>
        <taxon>Bacteria</taxon>
        <taxon>Bacillati</taxon>
        <taxon>Actinomycetota</taxon>
        <taxon>Actinomycetes</taxon>
        <taxon>Pseudonocardiales</taxon>
        <taxon>Pseudonocardiaceae</taxon>
        <taxon>Pseudonocardia</taxon>
    </lineage>
</organism>
<dbReference type="SUPFAM" id="SSF51735">
    <property type="entry name" value="NAD(P)-binding Rossmann-fold domains"/>
    <property type="match status" value="1"/>
</dbReference>
<gene>
    <name evidence="4" type="ORF">HOP40_21620</name>
</gene>
<dbReference type="GO" id="GO:0016616">
    <property type="term" value="F:oxidoreductase activity, acting on the CH-OH group of donors, NAD or NADP as acceptor"/>
    <property type="evidence" value="ECO:0007669"/>
    <property type="project" value="UniProtKB-ARBA"/>
</dbReference>
<accession>A0A6M6JJ04</accession>
<dbReference type="PROSITE" id="PS00061">
    <property type="entry name" value="ADH_SHORT"/>
    <property type="match status" value="1"/>
</dbReference>
<evidence type="ECO:0000256" key="1">
    <source>
        <dbReference type="ARBA" id="ARBA00006484"/>
    </source>
</evidence>
<dbReference type="PANTHER" id="PTHR43115:SF4">
    <property type="entry name" value="DEHYDROGENASE_REDUCTASE SDR FAMILY MEMBER 11"/>
    <property type="match status" value="1"/>
</dbReference>
<dbReference type="InterPro" id="IPR036291">
    <property type="entry name" value="NAD(P)-bd_dom_sf"/>
</dbReference>
<keyword evidence="2" id="KW-0560">Oxidoreductase</keyword>
<protein>
    <submittedName>
        <fullName evidence="4">SDR family oxidoreductase</fullName>
    </submittedName>
</protein>
<dbReference type="AlphaFoldDB" id="A0A6M6JJ04"/>
<comment type="similarity">
    <text evidence="1 3">Belongs to the short-chain dehydrogenases/reductases (SDR) family.</text>
</comment>
<keyword evidence="5" id="KW-1185">Reference proteome</keyword>
<sequence length="256" mass="26934">MHPNQKSESDPADRKVVLVTGASSGIGEGIATRLVEEGHHVVAGARRTGHLRALADRTAAAAERSGGSLHPVEVDVTDRAGVAAFVGEARRRAGRVDVFVNNAGVMPLSRLDSLLVDEWDRMIDVNVRGLLHGIAATLPVFADQGSGHFVTIASIGAHQVVPTSAVYSASKYAAWAITEGLRQESDPSIRVTTISPGVVASELADTITDPGAAEAMRTYRANAIEPDAIARAVSFAIDQPAGVDVNEIIVRPARQR</sequence>
<dbReference type="Gene3D" id="3.40.50.720">
    <property type="entry name" value="NAD(P)-binding Rossmann-like Domain"/>
    <property type="match status" value="1"/>
</dbReference>
<dbReference type="EMBL" id="CP053564">
    <property type="protein sequence ID" value="QJY48074.1"/>
    <property type="molecule type" value="Genomic_DNA"/>
</dbReference>
<dbReference type="InterPro" id="IPR002347">
    <property type="entry name" value="SDR_fam"/>
</dbReference>
<proteinExistence type="inferred from homology"/>
<dbReference type="InterPro" id="IPR020904">
    <property type="entry name" value="Sc_DH/Rdtase_CS"/>
</dbReference>
<dbReference type="PRINTS" id="PR00080">
    <property type="entry name" value="SDRFAMILY"/>
</dbReference>
<evidence type="ECO:0000256" key="2">
    <source>
        <dbReference type="ARBA" id="ARBA00023002"/>
    </source>
</evidence>
<evidence type="ECO:0000313" key="5">
    <source>
        <dbReference type="Proteomes" id="UP000505377"/>
    </source>
</evidence>
<evidence type="ECO:0000313" key="4">
    <source>
        <dbReference type="EMBL" id="QJY48074.1"/>
    </source>
</evidence>
<dbReference type="PANTHER" id="PTHR43115">
    <property type="entry name" value="DEHYDROGENASE/REDUCTASE SDR FAMILY MEMBER 11"/>
    <property type="match status" value="1"/>
</dbReference>
<dbReference type="KEGG" id="pbro:HOP40_21620"/>
<dbReference type="RefSeq" id="WP_172161404.1">
    <property type="nucleotide sequence ID" value="NZ_CP053564.1"/>
</dbReference>
<dbReference type="Pfam" id="PF00106">
    <property type="entry name" value="adh_short"/>
    <property type="match status" value="1"/>
</dbReference>
<evidence type="ECO:0000256" key="3">
    <source>
        <dbReference type="RuleBase" id="RU000363"/>
    </source>
</evidence>
<dbReference type="PRINTS" id="PR00081">
    <property type="entry name" value="GDHRDH"/>
</dbReference>
<dbReference type="FunFam" id="3.40.50.720:FF:000047">
    <property type="entry name" value="NADP-dependent L-serine/L-allo-threonine dehydrogenase"/>
    <property type="match status" value="1"/>
</dbReference>